<dbReference type="Gene3D" id="3.40.50.1820">
    <property type="entry name" value="alpha/beta hydrolase"/>
    <property type="match status" value="1"/>
</dbReference>
<dbReference type="SUPFAM" id="SSF53474">
    <property type="entry name" value="alpha/beta-Hydrolases"/>
    <property type="match status" value="1"/>
</dbReference>
<reference evidence="1" key="1">
    <citation type="submission" date="2018-05" db="EMBL/GenBank/DDBJ databases">
        <authorList>
            <person name="Lanie J.A."/>
            <person name="Ng W.-L."/>
            <person name="Kazmierczak K.M."/>
            <person name="Andrzejewski T.M."/>
            <person name="Davidsen T.M."/>
            <person name="Wayne K.J."/>
            <person name="Tettelin H."/>
            <person name="Glass J.I."/>
            <person name="Rusch D."/>
            <person name="Podicherti R."/>
            <person name="Tsui H.-C.T."/>
            <person name="Winkler M.E."/>
        </authorList>
    </citation>
    <scope>NUCLEOTIDE SEQUENCE</scope>
</reference>
<proteinExistence type="predicted"/>
<protein>
    <submittedName>
        <fullName evidence="1">Uncharacterized protein</fullName>
    </submittedName>
</protein>
<dbReference type="AlphaFoldDB" id="A0A382LE52"/>
<organism evidence="1">
    <name type="scientific">marine metagenome</name>
    <dbReference type="NCBI Taxonomy" id="408172"/>
    <lineage>
        <taxon>unclassified sequences</taxon>
        <taxon>metagenomes</taxon>
        <taxon>ecological metagenomes</taxon>
    </lineage>
</organism>
<accession>A0A382LE52</accession>
<name>A0A382LE52_9ZZZZ</name>
<sequence length="177" mass="20478">MRKNYNILLYKIKRLLDIKHMKYFILSVLLILALPMGCEDSKEEKDEMHVDSSFISIGYGKFEYNKYAPLSNKPITVYTFLPNNDNINKPIIFVMHGSSRSVVNNCGYWSESATQYDFLVVCPEFNESQFPGSDYYQNGGMYINEQFTDSTTWAYNMIEEIFSYIKQSGGTTAETYG</sequence>
<evidence type="ECO:0000313" key="1">
    <source>
        <dbReference type="EMBL" id="SVC34373.1"/>
    </source>
</evidence>
<dbReference type="EMBL" id="UINC01086163">
    <property type="protein sequence ID" value="SVC34373.1"/>
    <property type="molecule type" value="Genomic_DNA"/>
</dbReference>
<feature type="non-terminal residue" evidence="1">
    <location>
        <position position="177"/>
    </location>
</feature>
<gene>
    <name evidence="1" type="ORF">METZ01_LOCUS287227</name>
</gene>
<dbReference type="InterPro" id="IPR029058">
    <property type="entry name" value="AB_hydrolase_fold"/>
</dbReference>